<dbReference type="Proteomes" id="UP000191040">
    <property type="component" value="Chromosome I"/>
</dbReference>
<keyword evidence="1" id="KW-1133">Transmembrane helix</keyword>
<proteinExistence type="predicted"/>
<evidence type="ECO:0000313" key="2">
    <source>
        <dbReference type="EMBL" id="SKB08512.1"/>
    </source>
</evidence>
<keyword evidence="3" id="KW-1185">Reference proteome</keyword>
<keyword evidence="1" id="KW-0472">Membrane</keyword>
<feature type="transmembrane region" description="Helical" evidence="1">
    <location>
        <begin position="34"/>
        <end position="53"/>
    </location>
</feature>
<sequence length="70" mass="7425">MSVRSSILVGEGFTCVGSAGDMNRLTWLQIRRTALVLSCAAYFTTLAVIGQVADGDPAPELPTRLVEAAR</sequence>
<dbReference type="EMBL" id="LT796768">
    <property type="protein sequence ID" value="SKB08512.1"/>
    <property type="molecule type" value="Genomic_DNA"/>
</dbReference>
<protein>
    <submittedName>
        <fullName evidence="2">Uncharacterized protein</fullName>
    </submittedName>
</protein>
<organism evidence="2 3">
    <name type="scientific">Aeromicrobium choanae</name>
    <dbReference type="NCBI Taxonomy" id="1736691"/>
    <lineage>
        <taxon>Bacteria</taxon>
        <taxon>Bacillati</taxon>
        <taxon>Actinomycetota</taxon>
        <taxon>Actinomycetes</taxon>
        <taxon>Propionibacteriales</taxon>
        <taxon>Nocardioidaceae</taxon>
        <taxon>Aeromicrobium</taxon>
    </lineage>
</organism>
<dbReference type="AlphaFoldDB" id="A0A1T4Z391"/>
<reference evidence="3" key="1">
    <citation type="submission" date="2017-02" db="EMBL/GenBank/DDBJ databases">
        <authorList>
            <person name="Varghese N."/>
            <person name="Submissions S."/>
        </authorList>
    </citation>
    <scope>NUCLEOTIDE SEQUENCE [LARGE SCALE GENOMIC DNA]</scope>
    <source>
        <strain evidence="3">9H-4</strain>
    </source>
</reference>
<accession>A0A1T4Z391</accession>
<evidence type="ECO:0000256" key="1">
    <source>
        <dbReference type="SAM" id="Phobius"/>
    </source>
</evidence>
<dbReference type="STRING" id="1736691.SAMN06295964_2189"/>
<gene>
    <name evidence="2" type="ORF">SAMN06295964_2189</name>
</gene>
<keyword evidence="1" id="KW-0812">Transmembrane</keyword>
<evidence type="ECO:0000313" key="3">
    <source>
        <dbReference type="Proteomes" id="UP000191040"/>
    </source>
</evidence>
<name>A0A1T4Z391_9ACTN</name>